<feature type="transmembrane region" description="Helical" evidence="1">
    <location>
        <begin position="67"/>
        <end position="85"/>
    </location>
</feature>
<keyword evidence="1" id="KW-0812">Transmembrane</keyword>
<name>A0A644YXJ3_9ZZZZ</name>
<gene>
    <name evidence="3" type="ORF">SDC9_79664</name>
</gene>
<dbReference type="AlphaFoldDB" id="A0A644YXJ3"/>
<dbReference type="EMBL" id="VSSQ01006555">
    <property type="protein sequence ID" value="MPM33097.1"/>
    <property type="molecule type" value="Genomic_DNA"/>
</dbReference>
<reference evidence="3" key="1">
    <citation type="submission" date="2019-08" db="EMBL/GenBank/DDBJ databases">
        <authorList>
            <person name="Kucharzyk K."/>
            <person name="Murdoch R.W."/>
            <person name="Higgins S."/>
            <person name="Loffler F."/>
        </authorList>
    </citation>
    <scope>NUCLEOTIDE SEQUENCE</scope>
</reference>
<feature type="domain" description="CAAX prenyl protease 2/Lysostaphin resistance protein A-like" evidence="2">
    <location>
        <begin position="36"/>
        <end position="120"/>
    </location>
</feature>
<dbReference type="GO" id="GO:0004175">
    <property type="term" value="F:endopeptidase activity"/>
    <property type="evidence" value="ECO:0007669"/>
    <property type="project" value="UniProtKB-ARBA"/>
</dbReference>
<proteinExistence type="predicted"/>
<feature type="transmembrane region" description="Helical" evidence="1">
    <location>
        <begin position="37"/>
        <end position="55"/>
    </location>
</feature>
<evidence type="ECO:0000256" key="1">
    <source>
        <dbReference type="SAM" id="Phobius"/>
    </source>
</evidence>
<sequence length="138" mass="16016">MLGIMFPLVYFASRTHSFQARYPFYTPDSGESLWPNFWIWQMIYFCQFFALEFFFRGFLVHGLKKYVGVYSIIIMTVPYCMIHFGKPMGETFAAIFAGLALGMMSLKSRSIALGVFLHYSVAITMDMAALWQEGFFQQ</sequence>
<keyword evidence="1" id="KW-1133">Transmembrane helix</keyword>
<keyword evidence="1" id="KW-0472">Membrane</keyword>
<evidence type="ECO:0000259" key="2">
    <source>
        <dbReference type="Pfam" id="PF02517"/>
    </source>
</evidence>
<dbReference type="InterPro" id="IPR003675">
    <property type="entry name" value="Rce1/LyrA-like_dom"/>
</dbReference>
<dbReference type="Pfam" id="PF02517">
    <property type="entry name" value="Rce1-like"/>
    <property type="match status" value="1"/>
</dbReference>
<organism evidence="3">
    <name type="scientific">bioreactor metagenome</name>
    <dbReference type="NCBI Taxonomy" id="1076179"/>
    <lineage>
        <taxon>unclassified sequences</taxon>
        <taxon>metagenomes</taxon>
        <taxon>ecological metagenomes</taxon>
    </lineage>
</organism>
<accession>A0A644YXJ3</accession>
<feature type="transmembrane region" description="Helical" evidence="1">
    <location>
        <begin position="91"/>
        <end position="106"/>
    </location>
</feature>
<dbReference type="GO" id="GO:0080120">
    <property type="term" value="P:CAAX-box protein maturation"/>
    <property type="evidence" value="ECO:0007669"/>
    <property type="project" value="UniProtKB-ARBA"/>
</dbReference>
<comment type="caution">
    <text evidence="3">The sequence shown here is derived from an EMBL/GenBank/DDBJ whole genome shotgun (WGS) entry which is preliminary data.</text>
</comment>
<protein>
    <recommendedName>
        <fullName evidence="2">CAAX prenyl protease 2/Lysostaphin resistance protein A-like domain-containing protein</fullName>
    </recommendedName>
</protein>
<evidence type="ECO:0000313" key="3">
    <source>
        <dbReference type="EMBL" id="MPM33097.1"/>
    </source>
</evidence>